<evidence type="ECO:0000256" key="1">
    <source>
        <dbReference type="SAM" id="MobiDB-lite"/>
    </source>
</evidence>
<reference evidence="2" key="2">
    <citation type="submission" date="2021-12" db="EMBL/GenBank/DDBJ databases">
        <title>Resequencing data analysis of finger millet.</title>
        <authorList>
            <person name="Hatakeyama M."/>
            <person name="Aluri S."/>
            <person name="Balachadran M.T."/>
            <person name="Sivarajan S.R."/>
            <person name="Poveda L."/>
            <person name="Shimizu-Inatsugi R."/>
            <person name="Schlapbach R."/>
            <person name="Sreeman S.M."/>
            <person name="Shimizu K.K."/>
        </authorList>
    </citation>
    <scope>NUCLEOTIDE SEQUENCE</scope>
</reference>
<protein>
    <submittedName>
        <fullName evidence="2">Uncharacterized protein</fullName>
    </submittedName>
</protein>
<gene>
    <name evidence="2" type="primary">gb14917</name>
    <name evidence="2" type="ORF">PR202_gb14917</name>
</gene>
<feature type="compositionally biased region" description="Low complexity" evidence="1">
    <location>
        <begin position="105"/>
        <end position="114"/>
    </location>
</feature>
<feature type="region of interest" description="Disordered" evidence="1">
    <location>
        <begin position="462"/>
        <end position="518"/>
    </location>
</feature>
<feature type="region of interest" description="Disordered" evidence="1">
    <location>
        <begin position="1"/>
        <end position="37"/>
    </location>
</feature>
<dbReference type="PANTHER" id="PTHR47489:SF2">
    <property type="entry name" value="GCN5-RELATED N-ACETYLTRANSFERASE 5, CHLOROPLASTIC"/>
    <property type="match status" value="1"/>
</dbReference>
<comment type="caution">
    <text evidence="2">The sequence shown here is derived from an EMBL/GenBank/DDBJ whole genome shotgun (WGS) entry which is preliminary data.</text>
</comment>
<dbReference type="PANTHER" id="PTHR47489">
    <property type="entry name" value="ACYL-COA N-ACYLTRANSFERASES (NAT) SUPERFAMILY PROTEIN"/>
    <property type="match status" value="1"/>
</dbReference>
<feature type="compositionally biased region" description="Basic and acidic residues" evidence="1">
    <location>
        <begin position="8"/>
        <end position="20"/>
    </location>
</feature>
<feature type="region of interest" description="Disordered" evidence="1">
    <location>
        <begin position="67"/>
        <end position="123"/>
    </location>
</feature>
<name>A0AAV5EWW8_ELECO</name>
<feature type="compositionally biased region" description="Polar residues" evidence="1">
    <location>
        <begin position="22"/>
        <end position="31"/>
    </location>
</feature>
<proteinExistence type="predicted"/>
<dbReference type="EMBL" id="BQKI01000079">
    <property type="protein sequence ID" value="GJN26948.1"/>
    <property type="molecule type" value="Genomic_DNA"/>
</dbReference>
<evidence type="ECO:0000313" key="2">
    <source>
        <dbReference type="EMBL" id="GJN26948.1"/>
    </source>
</evidence>
<organism evidence="2 3">
    <name type="scientific">Eleusine coracana subsp. coracana</name>
    <dbReference type="NCBI Taxonomy" id="191504"/>
    <lineage>
        <taxon>Eukaryota</taxon>
        <taxon>Viridiplantae</taxon>
        <taxon>Streptophyta</taxon>
        <taxon>Embryophyta</taxon>
        <taxon>Tracheophyta</taxon>
        <taxon>Spermatophyta</taxon>
        <taxon>Magnoliopsida</taxon>
        <taxon>Liliopsida</taxon>
        <taxon>Poales</taxon>
        <taxon>Poaceae</taxon>
        <taxon>PACMAD clade</taxon>
        <taxon>Chloridoideae</taxon>
        <taxon>Cynodonteae</taxon>
        <taxon>Eleusininae</taxon>
        <taxon>Eleusine</taxon>
    </lineage>
</organism>
<feature type="compositionally biased region" description="Basic and acidic residues" evidence="1">
    <location>
        <begin position="479"/>
        <end position="513"/>
    </location>
</feature>
<accession>A0AAV5EWW8</accession>
<feature type="compositionally biased region" description="Pro residues" evidence="1">
    <location>
        <begin position="67"/>
        <end position="83"/>
    </location>
</feature>
<dbReference type="AlphaFoldDB" id="A0AAV5EWW8"/>
<reference evidence="2" key="1">
    <citation type="journal article" date="2018" name="DNA Res.">
        <title>Multiple hybrid de novo genome assembly of finger millet, an orphan allotetraploid crop.</title>
        <authorList>
            <person name="Hatakeyama M."/>
            <person name="Aluri S."/>
            <person name="Balachadran M.T."/>
            <person name="Sivarajan S.R."/>
            <person name="Patrignani A."/>
            <person name="Gruter S."/>
            <person name="Poveda L."/>
            <person name="Shimizu-Inatsugi R."/>
            <person name="Baeten J."/>
            <person name="Francoijs K.J."/>
            <person name="Nataraja K.N."/>
            <person name="Reddy Y.A.N."/>
            <person name="Phadnis S."/>
            <person name="Ravikumar R.L."/>
            <person name="Schlapbach R."/>
            <person name="Sreeman S.M."/>
            <person name="Shimizu K.K."/>
        </authorList>
    </citation>
    <scope>NUCLEOTIDE SEQUENCE</scope>
</reference>
<dbReference type="Proteomes" id="UP001054889">
    <property type="component" value="Unassembled WGS sequence"/>
</dbReference>
<evidence type="ECO:0000313" key="3">
    <source>
        <dbReference type="Proteomes" id="UP001054889"/>
    </source>
</evidence>
<sequence length="664" mass="71682">MLIGPCSIERRQRDEVRRVGQADSSTRTQDTLMEPPNQDFEATQKHIRKKNPRLALPAVSFPHWHPPPWPRPPPSSRWPPPSRGTPHLLFSPSHCPRPPPRHLRLAPLAASSSPSPSPAGSGGGGVFLSPSALAQLDELAAFRYEHAFPHGHLTVRALGRGPNDDAVAEALVRLLTTSFSETVRWAPAQRYAQLLTFVIRRYLYERRGLAPHAAVLVGFYRPADGDGAATEEGVGEDEDGEDEGEMACTAEVSFDEMGAPGAPPTPTPPLEFPYMCNMTVKTSLRRAPGSRSACGGSRGAWQGKHEVGGKAVAVEVEMVAVEQIADLLKVEGVGKKGMGVGVAERVLKIRVFDLPLRMMNAKNGALIGNKVGTSLLVDTEADGSAIGGYLQVKVKVDVRKPLMRGIVLEGNGGGWEGQSRYTGRKLIGTEPVYVKTTSQSKLNSENQELCDDATNLVQPTKSKVQELNSPPRRLTFDTTGDKVSTENVQEKATEEMEASQKDKDMEVDGEKVSGQEGDAPVTPAGVLHDELLPAGPPEQILQQKDEKGMSGAGRVKRGGIFKRKKRTNFGEVEALCGEGSKKRQLISEELEIDAPPKRTKGLEKAAYWNMPHIILETDAANLGVAASLAGHGVSALPTGEPMYWCEAPSFVVDLVSDDLPEVCS</sequence>
<keyword evidence="3" id="KW-1185">Reference proteome</keyword>